<dbReference type="KEGG" id="ome:OLMES_1582"/>
<evidence type="ECO:0000313" key="3">
    <source>
        <dbReference type="Proteomes" id="UP000196027"/>
    </source>
</evidence>
<protein>
    <submittedName>
        <fullName evidence="2">Uncharacterized protein</fullName>
    </submittedName>
</protein>
<gene>
    <name evidence="2" type="ORF">OLMES_1582</name>
</gene>
<dbReference type="EMBL" id="CP021425">
    <property type="protein sequence ID" value="ARU55657.1"/>
    <property type="molecule type" value="Genomic_DNA"/>
</dbReference>
<keyword evidence="1" id="KW-0472">Membrane</keyword>
<evidence type="ECO:0000313" key="2">
    <source>
        <dbReference type="EMBL" id="ARU55657.1"/>
    </source>
</evidence>
<dbReference type="AlphaFoldDB" id="A0A1Y0I5A2"/>
<accession>A0A1Y0I5A2</accession>
<organism evidence="2 3">
    <name type="scientific">Oleiphilus messinensis</name>
    <dbReference type="NCBI Taxonomy" id="141451"/>
    <lineage>
        <taxon>Bacteria</taxon>
        <taxon>Pseudomonadati</taxon>
        <taxon>Pseudomonadota</taxon>
        <taxon>Gammaproteobacteria</taxon>
        <taxon>Oceanospirillales</taxon>
        <taxon>Oleiphilaceae</taxon>
        <taxon>Oleiphilus</taxon>
    </lineage>
</organism>
<keyword evidence="1" id="KW-0812">Transmembrane</keyword>
<dbReference type="RefSeq" id="WP_087460738.1">
    <property type="nucleotide sequence ID" value="NZ_CP021425.1"/>
</dbReference>
<feature type="transmembrane region" description="Helical" evidence="1">
    <location>
        <begin position="7"/>
        <end position="25"/>
    </location>
</feature>
<evidence type="ECO:0000256" key="1">
    <source>
        <dbReference type="SAM" id="Phobius"/>
    </source>
</evidence>
<reference evidence="2 3" key="1">
    <citation type="submission" date="2017-05" db="EMBL/GenBank/DDBJ databases">
        <title>Genomic insights into alkan degradation activity of Oleiphilus messinensis.</title>
        <authorList>
            <person name="Kozyavkin S.A."/>
            <person name="Slesarev A.I."/>
            <person name="Golyshin P.N."/>
            <person name="Korzhenkov A."/>
            <person name="Golyshina O.N."/>
            <person name="Toshchakov S.V."/>
        </authorList>
    </citation>
    <scope>NUCLEOTIDE SEQUENCE [LARGE SCALE GENOMIC DNA]</scope>
    <source>
        <strain evidence="2 3">ME102</strain>
    </source>
</reference>
<keyword evidence="3" id="KW-1185">Reference proteome</keyword>
<proteinExistence type="predicted"/>
<dbReference type="Proteomes" id="UP000196027">
    <property type="component" value="Chromosome"/>
</dbReference>
<sequence length="243" mass="27883">MRIENTWIAILLVLGGSVGLASILINFKFIEFLGSELVPIRETAALFTAIGVFIASFTFWANTRRSQQELAVKLIVDWSKDYDLKMKHAFYFAGQLTPKNIQIITSGTEPVILGVDEEEIKALSILKYLFDNKDTYITEDGTAKLTLDQCRIIDFYWMQILHKIESIILAWDSGAASDALMKKEFEPLILGYRGHLTKLLYGQSSFPFIQRRLKQISRRECRKAKLNAFLEFKSVKQLFHCEV</sequence>
<feature type="transmembrane region" description="Helical" evidence="1">
    <location>
        <begin position="45"/>
        <end position="63"/>
    </location>
</feature>
<name>A0A1Y0I5A2_9GAMM</name>
<keyword evidence="1" id="KW-1133">Transmembrane helix</keyword>